<dbReference type="EMBL" id="JAFMPY010000004">
    <property type="protein sequence ID" value="MBO0902952.1"/>
    <property type="molecule type" value="Genomic_DNA"/>
</dbReference>
<dbReference type="InterPro" id="IPR010865">
    <property type="entry name" value="DUF1499"/>
</dbReference>
<organism evidence="2 3">
    <name type="scientific">Jiella sonneratiae</name>
    <dbReference type="NCBI Taxonomy" id="2816856"/>
    <lineage>
        <taxon>Bacteria</taxon>
        <taxon>Pseudomonadati</taxon>
        <taxon>Pseudomonadota</taxon>
        <taxon>Alphaproteobacteria</taxon>
        <taxon>Hyphomicrobiales</taxon>
        <taxon>Aurantimonadaceae</taxon>
        <taxon>Jiella</taxon>
    </lineage>
</organism>
<keyword evidence="3" id="KW-1185">Reference proteome</keyword>
<evidence type="ECO:0000256" key="1">
    <source>
        <dbReference type="SAM" id="Phobius"/>
    </source>
</evidence>
<feature type="transmembrane region" description="Helical" evidence="1">
    <location>
        <begin position="88"/>
        <end position="111"/>
    </location>
</feature>
<comment type="caution">
    <text evidence="2">The sequence shown here is derived from an EMBL/GenBank/DDBJ whole genome shotgun (WGS) entry which is preliminary data.</text>
</comment>
<protein>
    <submittedName>
        <fullName evidence="2">DUF1499 domain-containing protein</fullName>
    </submittedName>
</protein>
<gene>
    <name evidence="2" type="ORF">J1C47_04815</name>
</gene>
<feature type="transmembrane region" description="Helical" evidence="1">
    <location>
        <begin position="24"/>
        <end position="46"/>
    </location>
</feature>
<name>A0ABS3IZW8_9HYPH</name>
<keyword evidence="1" id="KW-1133">Transmembrane helix</keyword>
<reference evidence="2 3" key="1">
    <citation type="submission" date="2021-03" db="EMBL/GenBank/DDBJ databases">
        <title>Whole genome sequence of Jiella sp. MQZ13P-4.</title>
        <authorList>
            <person name="Tuo L."/>
        </authorList>
    </citation>
    <scope>NUCLEOTIDE SEQUENCE [LARGE SCALE GENOMIC DNA]</scope>
    <source>
        <strain evidence="2 3">MQZ13P-4</strain>
    </source>
</reference>
<evidence type="ECO:0000313" key="2">
    <source>
        <dbReference type="EMBL" id="MBO0902952.1"/>
    </source>
</evidence>
<keyword evidence="1" id="KW-0812">Transmembrane</keyword>
<keyword evidence="1" id="KW-0472">Membrane</keyword>
<sequence>MSLVFASLPVSGHYVRKRLRLAGFARWLAVLAIVLVAAGFGIFRAGGILPQALALILVLAATMACLSFLIAVYGLVRVWFSGLLGGGKAIAAFALSLFALAPFAFATFLAVDNPRANLAYTEGMEPDPIADVIDAPRHVPPRWQRAISAEDPPSVVTGRRYLAAAPEIYKAVRLVLSDEKWPVDDVSLGDPDAAPDNEVEGDLGVSGTVKVPVPTFRAEAERLSPADLVGTRDSDQYRIVATARDFLLGLPSTVEIRVVEDGSETFVDARSTSQKMEIDFGQNRRFLEGFFADLDAALAGQVSNAS</sequence>
<evidence type="ECO:0000313" key="3">
    <source>
        <dbReference type="Proteomes" id="UP000664288"/>
    </source>
</evidence>
<dbReference type="RefSeq" id="WP_207349590.1">
    <property type="nucleotide sequence ID" value="NZ_JAFMPY010000004.1"/>
</dbReference>
<accession>A0ABS3IZW8</accession>
<proteinExistence type="predicted"/>
<dbReference type="Proteomes" id="UP000664288">
    <property type="component" value="Unassembled WGS sequence"/>
</dbReference>
<feature type="transmembrane region" description="Helical" evidence="1">
    <location>
        <begin position="52"/>
        <end position="76"/>
    </location>
</feature>
<dbReference type="Pfam" id="PF07386">
    <property type="entry name" value="DUF1499"/>
    <property type="match status" value="1"/>
</dbReference>